<sequence>MNPHAPDQHTLRAAMIDADLAESEFDHARSWLDIARTGTLAPFSADVWAFDETLQKILLVRHRWRGWVVPGGMIFRGETPRDAARRELFEETGIAADLLEVPAAVTVRSYRSDWTPTLGLTYAAVVDHSLPLRSERHQPAAWQPLGEDWKGAFPEDIKRSRRFARLLRDANLHANHQRIWSCE</sequence>
<dbReference type="InterPro" id="IPR000086">
    <property type="entry name" value="NUDIX_hydrolase_dom"/>
</dbReference>
<dbReference type="InterPro" id="IPR020476">
    <property type="entry name" value="Nudix_hydrolase"/>
</dbReference>
<organism evidence="6 7">
    <name type="scientific">Amycolatopsis marina</name>
    <dbReference type="NCBI Taxonomy" id="490629"/>
    <lineage>
        <taxon>Bacteria</taxon>
        <taxon>Bacillati</taxon>
        <taxon>Actinomycetota</taxon>
        <taxon>Actinomycetes</taxon>
        <taxon>Pseudonocardiales</taxon>
        <taxon>Pseudonocardiaceae</taxon>
        <taxon>Amycolatopsis</taxon>
    </lineage>
</organism>
<accession>A0A1I1CUU5</accession>
<evidence type="ECO:0000256" key="1">
    <source>
        <dbReference type="ARBA" id="ARBA00001946"/>
    </source>
</evidence>
<protein>
    <submittedName>
        <fullName evidence="6">8-oxo-dGTP diphosphatase</fullName>
    </submittedName>
</protein>
<dbReference type="InterPro" id="IPR020084">
    <property type="entry name" value="NUDIX_hydrolase_CS"/>
</dbReference>
<name>A0A1I1CUU5_9PSEU</name>
<dbReference type="STRING" id="490629.SAMN05216266_1468"/>
<comment type="similarity">
    <text evidence="2 4">Belongs to the Nudix hydrolase family.</text>
</comment>
<proteinExistence type="inferred from homology"/>
<keyword evidence="3 4" id="KW-0378">Hydrolase</keyword>
<dbReference type="CDD" id="cd02883">
    <property type="entry name" value="NUDIX_Hydrolase"/>
    <property type="match status" value="1"/>
</dbReference>
<dbReference type="Proteomes" id="UP000243799">
    <property type="component" value="Unassembled WGS sequence"/>
</dbReference>
<dbReference type="GO" id="GO:0016787">
    <property type="term" value="F:hydrolase activity"/>
    <property type="evidence" value="ECO:0007669"/>
    <property type="project" value="UniProtKB-KW"/>
</dbReference>
<dbReference type="InterPro" id="IPR015797">
    <property type="entry name" value="NUDIX_hydrolase-like_dom_sf"/>
</dbReference>
<dbReference type="EMBL" id="FOKG01000046">
    <property type="protein sequence ID" value="SFB64678.1"/>
    <property type="molecule type" value="Genomic_DNA"/>
</dbReference>
<evidence type="ECO:0000256" key="2">
    <source>
        <dbReference type="ARBA" id="ARBA00005582"/>
    </source>
</evidence>
<evidence type="ECO:0000313" key="7">
    <source>
        <dbReference type="Proteomes" id="UP000243799"/>
    </source>
</evidence>
<dbReference type="AlphaFoldDB" id="A0A1I1CUU5"/>
<evidence type="ECO:0000259" key="5">
    <source>
        <dbReference type="PROSITE" id="PS51462"/>
    </source>
</evidence>
<evidence type="ECO:0000256" key="4">
    <source>
        <dbReference type="RuleBase" id="RU003476"/>
    </source>
</evidence>
<reference evidence="7" key="1">
    <citation type="submission" date="2016-10" db="EMBL/GenBank/DDBJ databases">
        <authorList>
            <person name="Varghese N."/>
            <person name="Submissions S."/>
        </authorList>
    </citation>
    <scope>NUCLEOTIDE SEQUENCE [LARGE SCALE GENOMIC DNA]</scope>
    <source>
        <strain evidence="7">CGMCC 4.3568</strain>
    </source>
</reference>
<keyword evidence="7" id="KW-1185">Reference proteome</keyword>
<dbReference type="Pfam" id="PF00293">
    <property type="entry name" value="NUDIX"/>
    <property type="match status" value="1"/>
</dbReference>
<comment type="cofactor">
    <cofactor evidence="1">
        <name>Mg(2+)</name>
        <dbReference type="ChEBI" id="CHEBI:18420"/>
    </cofactor>
</comment>
<dbReference type="Gene3D" id="3.90.79.10">
    <property type="entry name" value="Nucleoside Triphosphate Pyrophosphohydrolase"/>
    <property type="match status" value="1"/>
</dbReference>
<dbReference type="SUPFAM" id="SSF55811">
    <property type="entry name" value="Nudix"/>
    <property type="match status" value="1"/>
</dbReference>
<dbReference type="PRINTS" id="PR00502">
    <property type="entry name" value="NUDIXFAMILY"/>
</dbReference>
<feature type="domain" description="Nudix hydrolase" evidence="5">
    <location>
        <begin position="40"/>
        <end position="165"/>
    </location>
</feature>
<dbReference type="PROSITE" id="PS00893">
    <property type="entry name" value="NUDIX_BOX"/>
    <property type="match status" value="1"/>
</dbReference>
<dbReference type="PANTHER" id="PTHR43046:SF16">
    <property type="entry name" value="ADP-RIBOSE PYROPHOSPHATASE YJHB-RELATED"/>
    <property type="match status" value="1"/>
</dbReference>
<gene>
    <name evidence="6" type="ORF">SAMN05216266_1468</name>
</gene>
<evidence type="ECO:0000313" key="6">
    <source>
        <dbReference type="EMBL" id="SFB64678.1"/>
    </source>
</evidence>
<dbReference type="PROSITE" id="PS51462">
    <property type="entry name" value="NUDIX"/>
    <property type="match status" value="1"/>
</dbReference>
<evidence type="ECO:0000256" key="3">
    <source>
        <dbReference type="ARBA" id="ARBA00022801"/>
    </source>
</evidence>
<dbReference type="PANTHER" id="PTHR43046">
    <property type="entry name" value="GDP-MANNOSE MANNOSYL HYDROLASE"/>
    <property type="match status" value="1"/>
</dbReference>